<dbReference type="GO" id="GO:0016787">
    <property type="term" value="F:hydrolase activity"/>
    <property type="evidence" value="ECO:0007669"/>
    <property type="project" value="UniProtKB-KW"/>
</dbReference>
<dbReference type="KEGG" id="soy:115887065"/>
<evidence type="ECO:0000256" key="4">
    <source>
        <dbReference type="ARBA" id="ARBA00022722"/>
    </source>
</evidence>
<keyword evidence="9" id="KW-1185">Reference proteome</keyword>
<evidence type="ECO:0000256" key="2">
    <source>
        <dbReference type="ARBA" id="ARBA00004123"/>
    </source>
</evidence>
<organism evidence="9 12">
    <name type="scientific">Sitophilus oryzae</name>
    <name type="common">Rice weevil</name>
    <name type="synonym">Curculio oryzae</name>
    <dbReference type="NCBI Taxonomy" id="7048"/>
    <lineage>
        <taxon>Eukaryota</taxon>
        <taxon>Metazoa</taxon>
        <taxon>Ecdysozoa</taxon>
        <taxon>Arthropoda</taxon>
        <taxon>Hexapoda</taxon>
        <taxon>Insecta</taxon>
        <taxon>Pterygota</taxon>
        <taxon>Neoptera</taxon>
        <taxon>Endopterygota</taxon>
        <taxon>Coleoptera</taxon>
        <taxon>Polyphaga</taxon>
        <taxon>Cucujiformia</taxon>
        <taxon>Curculionidae</taxon>
        <taxon>Dryophthorinae</taxon>
        <taxon>Sitophilus</taxon>
    </lineage>
</organism>
<comment type="similarity">
    <text evidence="3">Belongs to the HARBI1 family.</text>
</comment>
<dbReference type="RefSeq" id="XP_030748519.1">
    <property type="nucleotide sequence ID" value="XM_030892659.1"/>
</dbReference>
<dbReference type="GO" id="GO:0004518">
    <property type="term" value="F:nuclease activity"/>
    <property type="evidence" value="ECO:0007669"/>
    <property type="project" value="UniProtKB-KW"/>
</dbReference>
<dbReference type="Proteomes" id="UP000504635">
    <property type="component" value="Unplaced"/>
</dbReference>
<dbReference type="KEGG" id="soy:115876748"/>
<dbReference type="GO" id="GO:0046872">
    <property type="term" value="F:metal ion binding"/>
    <property type="evidence" value="ECO:0007669"/>
    <property type="project" value="UniProtKB-KW"/>
</dbReference>
<evidence type="ECO:0000256" key="5">
    <source>
        <dbReference type="ARBA" id="ARBA00022723"/>
    </source>
</evidence>
<dbReference type="OrthoDB" id="2415966at2759"/>
<dbReference type="InterPro" id="IPR027806">
    <property type="entry name" value="HARBI1_dom"/>
</dbReference>
<accession>A0A6J2XFZ1</accession>
<keyword evidence="7" id="KW-0539">Nucleus</keyword>
<evidence type="ECO:0000256" key="6">
    <source>
        <dbReference type="ARBA" id="ARBA00022801"/>
    </source>
</evidence>
<dbReference type="Pfam" id="PF13359">
    <property type="entry name" value="DDE_Tnp_4"/>
    <property type="match status" value="1"/>
</dbReference>
<evidence type="ECO:0000313" key="9">
    <source>
        <dbReference type="Proteomes" id="UP000504635"/>
    </source>
</evidence>
<gene>
    <name evidence="12" type="primary">LOC115877728</name>
    <name evidence="10" type="synonym">LOC115874819</name>
    <name evidence="11" type="synonym">LOC115876748</name>
    <name evidence="13" type="synonym">LOC115887065</name>
    <name evidence="14" type="synonym">LOC115888059</name>
    <name evidence="15" type="synonym">LOC115889239</name>
</gene>
<keyword evidence="5" id="KW-0479">Metal-binding</keyword>
<evidence type="ECO:0000313" key="13">
    <source>
        <dbReference type="RefSeq" id="XP_030762245.1"/>
    </source>
</evidence>
<evidence type="ECO:0000313" key="11">
    <source>
        <dbReference type="RefSeq" id="XP_030748519.1"/>
    </source>
</evidence>
<dbReference type="KEGG" id="soy:115888059"/>
<dbReference type="PANTHER" id="PTHR22930">
    <property type="match status" value="1"/>
</dbReference>
<dbReference type="RefSeq" id="XP_030763487.1">
    <property type="nucleotide sequence ID" value="XM_030907627.1"/>
</dbReference>
<evidence type="ECO:0000313" key="12">
    <source>
        <dbReference type="RefSeq" id="XP_030749875.1"/>
    </source>
</evidence>
<proteinExistence type="inferred from homology"/>
<dbReference type="RefSeq" id="XP_030765045.1">
    <property type="nucleotide sequence ID" value="XM_030909185.1"/>
</dbReference>
<keyword evidence="6" id="KW-0378">Hydrolase</keyword>
<name>A0A6J2XFZ1_SITOR</name>
<evidence type="ECO:0000259" key="8">
    <source>
        <dbReference type="Pfam" id="PF13359"/>
    </source>
</evidence>
<dbReference type="KEGG" id="soy:115874819"/>
<reference evidence="10 11" key="1">
    <citation type="submission" date="2025-04" db="UniProtKB">
        <authorList>
            <consortium name="RefSeq"/>
        </authorList>
    </citation>
    <scope>IDENTIFICATION</scope>
    <source>
        <tissue evidence="10 11">Gonads</tissue>
    </source>
</reference>
<keyword evidence="4" id="KW-0540">Nuclease</keyword>
<dbReference type="RefSeq" id="XP_030749875.1">
    <property type="nucleotide sequence ID" value="XM_030894015.1"/>
</dbReference>
<dbReference type="RefSeq" id="XP_030762245.1">
    <property type="nucleotide sequence ID" value="XM_030906385.1"/>
</dbReference>
<comment type="cofactor">
    <cofactor evidence="1">
        <name>a divalent metal cation</name>
        <dbReference type="ChEBI" id="CHEBI:60240"/>
    </cofactor>
</comment>
<evidence type="ECO:0000256" key="3">
    <source>
        <dbReference type="ARBA" id="ARBA00006958"/>
    </source>
</evidence>
<protein>
    <submittedName>
        <fullName evidence="10 11">Nuclease HARBI1 isoform X1</fullName>
    </submittedName>
</protein>
<comment type="subcellular location">
    <subcellularLocation>
        <location evidence="2">Nucleus</location>
    </subcellularLocation>
</comment>
<dbReference type="InterPro" id="IPR045249">
    <property type="entry name" value="HARBI1-like"/>
</dbReference>
<dbReference type="PANTHER" id="PTHR22930:SF289">
    <property type="entry name" value="DDE TNP4 DOMAIN-CONTAINING PROTEIN-RELATED"/>
    <property type="match status" value="1"/>
</dbReference>
<evidence type="ECO:0000313" key="15">
    <source>
        <dbReference type="RefSeq" id="XP_030765045.1"/>
    </source>
</evidence>
<dbReference type="KEGG" id="soy:115889239"/>
<evidence type="ECO:0000256" key="1">
    <source>
        <dbReference type="ARBA" id="ARBA00001968"/>
    </source>
</evidence>
<dbReference type="AlphaFoldDB" id="A0A6J2XFZ1"/>
<dbReference type="KEGG" id="soy:115877728"/>
<evidence type="ECO:0000313" key="14">
    <source>
        <dbReference type="RefSeq" id="XP_030763487.1"/>
    </source>
</evidence>
<dbReference type="GeneID" id="115877728"/>
<evidence type="ECO:0000256" key="7">
    <source>
        <dbReference type="ARBA" id="ARBA00023242"/>
    </source>
</evidence>
<dbReference type="GO" id="GO:0005634">
    <property type="term" value="C:nucleus"/>
    <property type="evidence" value="ECO:0007669"/>
    <property type="project" value="UniProtKB-SubCell"/>
</dbReference>
<sequence>MDNFEQIAINLIENIENAEGQRRQRFFPDNPFALSDYNFVKLYRLRKENVQDLENLLGPFLPAQHKVDALTNRNKILLTLRFLAGGSYQLDIGRNQMMKVSQSSVSRSLHSVIDAFNHHNILNTYIHFPNSMEELRDVRQRFFNLYRLPGIIGCIDCTHIAIVAPVINEHIYMNRKGFHSLNVQMVGSKRNNIITLYFTVPVVYYVCYFKICDEKLRITNVNARFCGSTHDSFIWQNSNIERFLSELPQNEMGNFYLFGDSGYPIRPWLITPFLPEPEPDTPEARFNRRFRAIRVTVERCFGLLKNRFRCLLKHRVLHYTPETAAKIVNTCAVLHNICLENNIPLYNDEEMMGFNEVEGGNLNENINHIPDNNVLGRGREVRQLLVNNYFV</sequence>
<evidence type="ECO:0000313" key="10">
    <source>
        <dbReference type="RefSeq" id="XP_030745980.1"/>
    </source>
</evidence>
<feature type="domain" description="DDE Tnp4" evidence="8">
    <location>
        <begin position="211"/>
        <end position="336"/>
    </location>
</feature>
<dbReference type="RefSeq" id="XP_030745980.1">
    <property type="nucleotide sequence ID" value="XM_030890120.1"/>
</dbReference>